<keyword evidence="3" id="KW-1185">Reference proteome</keyword>
<dbReference type="STRING" id="82805.SAMN04487998_2646"/>
<accession>A0A1I0H058</accession>
<evidence type="ECO:0000313" key="3">
    <source>
        <dbReference type="Proteomes" id="UP000198697"/>
    </source>
</evidence>
<evidence type="ECO:0000256" key="1">
    <source>
        <dbReference type="SAM" id="MobiDB-lite"/>
    </source>
</evidence>
<feature type="compositionally biased region" description="Polar residues" evidence="1">
    <location>
        <begin position="35"/>
        <end position="49"/>
    </location>
</feature>
<feature type="region of interest" description="Disordered" evidence="1">
    <location>
        <begin position="35"/>
        <end position="63"/>
    </location>
</feature>
<protein>
    <submittedName>
        <fullName evidence="2">Uncharacterized protein</fullName>
    </submittedName>
</protein>
<reference evidence="3" key="1">
    <citation type="submission" date="2016-10" db="EMBL/GenBank/DDBJ databases">
        <authorList>
            <person name="Varghese N."/>
            <person name="Submissions S."/>
        </authorList>
    </citation>
    <scope>NUCLEOTIDE SEQUENCE [LARGE SCALE GENOMIC DNA]</scope>
    <source>
        <strain evidence="3">DSM 15310</strain>
    </source>
</reference>
<name>A0A1I0H058_9BACT</name>
<proteinExistence type="predicted"/>
<dbReference type="AlphaFoldDB" id="A0A1I0H058"/>
<dbReference type="EMBL" id="FOHS01000003">
    <property type="protein sequence ID" value="SET76029.1"/>
    <property type="molecule type" value="Genomic_DNA"/>
</dbReference>
<organism evidence="2 3">
    <name type="scientific">Hymenobacter actinosclerus</name>
    <dbReference type="NCBI Taxonomy" id="82805"/>
    <lineage>
        <taxon>Bacteria</taxon>
        <taxon>Pseudomonadati</taxon>
        <taxon>Bacteroidota</taxon>
        <taxon>Cytophagia</taxon>
        <taxon>Cytophagales</taxon>
        <taxon>Hymenobacteraceae</taxon>
        <taxon>Hymenobacter</taxon>
    </lineage>
</organism>
<evidence type="ECO:0000313" key="2">
    <source>
        <dbReference type="EMBL" id="SET76029.1"/>
    </source>
</evidence>
<gene>
    <name evidence="2" type="ORF">SAMN04487998_2646</name>
</gene>
<dbReference type="RefSeq" id="WP_092772256.1">
    <property type="nucleotide sequence ID" value="NZ_FOHS01000003.1"/>
</dbReference>
<sequence length="191" mass="20549">MARVKIEAGSGIAGLSGRVGNLVFRMSADGDTYVQQAPASSKQPGSAAQQAHRRKFGDAARYGREQAASAEGRSYYQPFVQPGRFGSVYRTALADFAKPPQLLAVEADDYQGQAGKHLRIQAHKPCGVAAVRVRVLDAAGRVLEEGAAMPECGGWWNYETQQVHPAGVSRQLQVLARDRPGNEATEIVDLK</sequence>
<dbReference type="Proteomes" id="UP000198697">
    <property type="component" value="Unassembled WGS sequence"/>
</dbReference>
<dbReference type="OrthoDB" id="880927at2"/>